<dbReference type="PANTHER" id="PTHR43484">
    <property type="match status" value="1"/>
</dbReference>
<dbReference type="EMBL" id="JAATOP010000002">
    <property type="protein sequence ID" value="NIY71373.1"/>
    <property type="molecule type" value="Genomic_DNA"/>
</dbReference>
<evidence type="ECO:0000313" key="10">
    <source>
        <dbReference type="Proteomes" id="UP000709466"/>
    </source>
</evidence>
<keyword evidence="7" id="KW-0472">Membrane</keyword>
<evidence type="ECO:0000256" key="5">
    <source>
        <dbReference type="ARBA" id="ARBA00022500"/>
    </source>
</evidence>
<dbReference type="PRINTS" id="PR00956">
    <property type="entry name" value="FLGMOTORFLIN"/>
</dbReference>
<evidence type="ECO:0000256" key="7">
    <source>
        <dbReference type="ARBA" id="ARBA00023136"/>
    </source>
</evidence>
<dbReference type="RefSeq" id="WP_167636266.1">
    <property type="nucleotide sequence ID" value="NZ_JAATOP010000002.1"/>
</dbReference>
<evidence type="ECO:0000256" key="2">
    <source>
        <dbReference type="ARBA" id="ARBA00009226"/>
    </source>
</evidence>
<reference evidence="9 10" key="1">
    <citation type="submission" date="2020-03" db="EMBL/GenBank/DDBJ databases">
        <title>Bacterial isolates of synthetic phycosphere.</title>
        <authorList>
            <person name="Fu H."/>
            <person name="Moran M.A."/>
        </authorList>
    </citation>
    <scope>NUCLEOTIDE SEQUENCE [LARGE SCALE GENOMIC DNA]</scope>
    <source>
        <strain evidence="9 10">HF1</strain>
    </source>
</reference>
<keyword evidence="9" id="KW-0969">Cilium</keyword>
<organism evidence="9 10">
    <name type="scientific">Marivivens donghaensis</name>
    <dbReference type="NCBI Taxonomy" id="1699413"/>
    <lineage>
        <taxon>Bacteria</taxon>
        <taxon>Pseudomonadati</taxon>
        <taxon>Pseudomonadota</taxon>
        <taxon>Alphaproteobacteria</taxon>
        <taxon>Rhodobacterales</taxon>
        <taxon>Paracoccaceae</taxon>
        <taxon>Marivivens group</taxon>
        <taxon>Marivivens</taxon>
    </lineage>
</organism>
<dbReference type="SUPFAM" id="SSF101801">
    <property type="entry name" value="Surface presentation of antigens (SPOA)"/>
    <property type="match status" value="1"/>
</dbReference>
<sequence length="91" mass="10030">MAEPLFTDHPLRSVPLEITVSVGHARPKVSELLRLAENDVLALDRRLDDPVELYIGERLIARGELHQLEGGEAGQLGVRLTEVAQMDGHQA</sequence>
<comment type="caution">
    <text evidence="9">The sequence shown here is derived from an EMBL/GenBank/DDBJ whole genome shotgun (WGS) entry which is preliminary data.</text>
</comment>
<dbReference type="Pfam" id="PF01052">
    <property type="entry name" value="FliMN_C"/>
    <property type="match status" value="1"/>
</dbReference>
<gene>
    <name evidence="9" type="ORF">HCZ30_02870</name>
</gene>
<feature type="domain" description="Flagellar motor switch protein FliN-like C-terminal" evidence="8">
    <location>
        <begin position="11"/>
        <end position="84"/>
    </location>
</feature>
<protein>
    <recommendedName>
        <fullName evidence="3">Flagellar motor switch protein FliN</fullName>
    </recommendedName>
</protein>
<keyword evidence="4" id="KW-1003">Cell membrane</keyword>
<keyword evidence="9" id="KW-0966">Cell projection</keyword>
<dbReference type="InterPro" id="IPR001543">
    <property type="entry name" value="FliN-like_C"/>
</dbReference>
<keyword evidence="9" id="KW-0282">Flagellum</keyword>
<comment type="similarity">
    <text evidence="2">Belongs to the FliN/MopA/SpaO family.</text>
</comment>
<dbReference type="Gene3D" id="2.30.330.10">
    <property type="entry name" value="SpoA-like"/>
    <property type="match status" value="1"/>
</dbReference>
<proteinExistence type="inferred from homology"/>
<accession>A0ABX0VUV6</accession>
<dbReference type="PANTHER" id="PTHR43484:SF1">
    <property type="entry name" value="FLAGELLAR MOTOR SWITCH PROTEIN FLIN"/>
    <property type="match status" value="1"/>
</dbReference>
<keyword evidence="5" id="KW-0145">Chemotaxis</keyword>
<evidence type="ECO:0000256" key="1">
    <source>
        <dbReference type="ARBA" id="ARBA00004413"/>
    </source>
</evidence>
<evidence type="ECO:0000256" key="6">
    <source>
        <dbReference type="ARBA" id="ARBA00022779"/>
    </source>
</evidence>
<evidence type="ECO:0000313" key="9">
    <source>
        <dbReference type="EMBL" id="NIY71373.1"/>
    </source>
</evidence>
<dbReference type="InterPro" id="IPR051469">
    <property type="entry name" value="FliN/MopA/SpaO"/>
</dbReference>
<evidence type="ECO:0000256" key="4">
    <source>
        <dbReference type="ARBA" id="ARBA00022475"/>
    </source>
</evidence>
<keyword evidence="6" id="KW-0283">Flagellar rotation</keyword>
<dbReference type="InterPro" id="IPR001172">
    <property type="entry name" value="FliN_T3SS_HrcQb"/>
</dbReference>
<dbReference type="InterPro" id="IPR036429">
    <property type="entry name" value="SpoA-like_sf"/>
</dbReference>
<comment type="subcellular location">
    <subcellularLocation>
        <location evidence="1">Cell membrane</location>
        <topology evidence="1">Peripheral membrane protein</topology>
        <orientation evidence="1">Cytoplasmic side</orientation>
    </subcellularLocation>
</comment>
<dbReference type="Proteomes" id="UP000709466">
    <property type="component" value="Unassembled WGS sequence"/>
</dbReference>
<evidence type="ECO:0000259" key="8">
    <source>
        <dbReference type="Pfam" id="PF01052"/>
    </source>
</evidence>
<keyword evidence="10" id="KW-1185">Reference proteome</keyword>
<evidence type="ECO:0000256" key="3">
    <source>
        <dbReference type="ARBA" id="ARBA00021897"/>
    </source>
</evidence>
<name>A0ABX0VUV6_9RHOB</name>